<sequence>MTIQQHLLKMKKIQAAVLKYIDSEYNESSLFSNLKKLFQKPNIEKNAIELKEVLHIISDISNYHPRKPGFFNKIFQILNELKSGIKSNFSERSIFTIFKHNKRIILFLIEEKFIKIETFAGFIKENSDYLKYFAPEIKPFIKIHEQLPEDFEERRRTGENDDLLCKMIREDMLDDFISFVKENKIKLSSKTYKSIYETNSFLIDKNPTLIEYAVFSGSVGIFNYLHENKVELKPELWHFAIHSNNIDMIYLLEEFQVEPIEDDYEKYIEESISCHNTDIMNYFTTNLFPRKQKIAQQMLQFGLKYHNYSFIIKDFLDGSVFHELCQYDYIYFVISILKTKEIDINNKKIQHQIIQLHSKSNISMKL</sequence>
<name>A0ABR2H054_9EUKA</name>
<comment type="caution">
    <text evidence="1">The sequence shown here is derived from an EMBL/GenBank/DDBJ whole genome shotgun (WGS) entry which is preliminary data.</text>
</comment>
<dbReference type="PANTHER" id="PTHR24159">
    <property type="match status" value="1"/>
</dbReference>
<keyword evidence="2" id="KW-1185">Reference proteome</keyword>
<dbReference type="InterPro" id="IPR036770">
    <property type="entry name" value="Ankyrin_rpt-contain_sf"/>
</dbReference>
<reference evidence="1 2" key="1">
    <citation type="submission" date="2024-04" db="EMBL/GenBank/DDBJ databases">
        <title>Tritrichomonas musculus Genome.</title>
        <authorList>
            <person name="Alves-Ferreira E."/>
            <person name="Grigg M."/>
            <person name="Lorenzi H."/>
            <person name="Galac M."/>
        </authorList>
    </citation>
    <scope>NUCLEOTIDE SEQUENCE [LARGE SCALE GENOMIC DNA]</scope>
    <source>
        <strain evidence="1 2">EAF2021</strain>
    </source>
</reference>
<evidence type="ECO:0000313" key="2">
    <source>
        <dbReference type="Proteomes" id="UP001470230"/>
    </source>
</evidence>
<dbReference type="EMBL" id="JAPFFF010000051">
    <property type="protein sequence ID" value="KAK8839545.1"/>
    <property type="molecule type" value="Genomic_DNA"/>
</dbReference>
<proteinExistence type="predicted"/>
<organism evidence="1 2">
    <name type="scientific">Tritrichomonas musculus</name>
    <dbReference type="NCBI Taxonomy" id="1915356"/>
    <lineage>
        <taxon>Eukaryota</taxon>
        <taxon>Metamonada</taxon>
        <taxon>Parabasalia</taxon>
        <taxon>Tritrichomonadida</taxon>
        <taxon>Tritrichomonadidae</taxon>
        <taxon>Tritrichomonas</taxon>
    </lineage>
</organism>
<evidence type="ECO:0008006" key="3">
    <source>
        <dbReference type="Google" id="ProtNLM"/>
    </source>
</evidence>
<dbReference type="SUPFAM" id="SSF48403">
    <property type="entry name" value="Ankyrin repeat"/>
    <property type="match status" value="1"/>
</dbReference>
<dbReference type="PANTHER" id="PTHR24159:SF5">
    <property type="entry name" value="ANK_REP_REGION DOMAIN-CONTAINING PROTEIN"/>
    <property type="match status" value="1"/>
</dbReference>
<protein>
    <recommendedName>
        <fullName evidence="3">DUF3447 domain-containing protein</fullName>
    </recommendedName>
</protein>
<evidence type="ECO:0000313" key="1">
    <source>
        <dbReference type="EMBL" id="KAK8839545.1"/>
    </source>
</evidence>
<gene>
    <name evidence="1" type="ORF">M9Y10_031904</name>
</gene>
<dbReference type="Proteomes" id="UP001470230">
    <property type="component" value="Unassembled WGS sequence"/>
</dbReference>
<accession>A0ABR2H054</accession>